<reference evidence="2 3" key="1">
    <citation type="journal article" date="2016" name="Mol. Biol. Evol.">
        <title>Comparative Genomics of Early-Diverging Mushroom-Forming Fungi Provides Insights into the Origins of Lignocellulose Decay Capabilities.</title>
        <authorList>
            <person name="Nagy L.G."/>
            <person name="Riley R."/>
            <person name="Tritt A."/>
            <person name="Adam C."/>
            <person name="Daum C."/>
            <person name="Floudas D."/>
            <person name="Sun H."/>
            <person name="Yadav J.S."/>
            <person name="Pangilinan J."/>
            <person name="Larsson K.H."/>
            <person name="Matsuura K."/>
            <person name="Barry K."/>
            <person name="Labutti K."/>
            <person name="Kuo R."/>
            <person name="Ohm R.A."/>
            <person name="Bhattacharya S.S."/>
            <person name="Shirouzu T."/>
            <person name="Yoshinaga Y."/>
            <person name="Martin F.M."/>
            <person name="Grigoriev I.V."/>
            <person name="Hibbett D.S."/>
        </authorList>
    </citation>
    <scope>NUCLEOTIDE SEQUENCE [LARGE SCALE GENOMIC DNA]</scope>
    <source>
        <strain evidence="2 3">TUFC12733</strain>
    </source>
</reference>
<evidence type="ECO:0000313" key="3">
    <source>
        <dbReference type="Proteomes" id="UP000076738"/>
    </source>
</evidence>
<protein>
    <submittedName>
        <fullName evidence="2">Uncharacterized protein</fullName>
    </submittedName>
</protein>
<dbReference type="EMBL" id="KV417308">
    <property type="protein sequence ID" value="KZO92659.1"/>
    <property type="molecule type" value="Genomic_DNA"/>
</dbReference>
<keyword evidence="3" id="KW-1185">Reference proteome</keyword>
<evidence type="ECO:0000256" key="1">
    <source>
        <dbReference type="SAM" id="MobiDB-lite"/>
    </source>
</evidence>
<organism evidence="2 3">
    <name type="scientific">Calocera viscosa (strain TUFC12733)</name>
    <dbReference type="NCBI Taxonomy" id="1330018"/>
    <lineage>
        <taxon>Eukaryota</taxon>
        <taxon>Fungi</taxon>
        <taxon>Dikarya</taxon>
        <taxon>Basidiomycota</taxon>
        <taxon>Agaricomycotina</taxon>
        <taxon>Dacrymycetes</taxon>
        <taxon>Dacrymycetales</taxon>
        <taxon>Dacrymycetaceae</taxon>
        <taxon>Calocera</taxon>
    </lineage>
</organism>
<evidence type="ECO:0000313" key="2">
    <source>
        <dbReference type="EMBL" id="KZO92659.1"/>
    </source>
</evidence>
<sequence>MIGWAGCTISSDNFPDQHGPPPYWVKSTIIQGTHPGPRSSVPNPTLPIFSSAIPDLEKYL</sequence>
<dbReference type="Proteomes" id="UP000076738">
    <property type="component" value="Unassembled WGS sequence"/>
</dbReference>
<proteinExistence type="predicted"/>
<name>A0A167IHR9_CALVF</name>
<accession>A0A167IHR9</accession>
<dbReference type="AlphaFoldDB" id="A0A167IHR9"/>
<gene>
    <name evidence="2" type="ORF">CALVIDRAFT_540742</name>
</gene>
<feature type="region of interest" description="Disordered" evidence="1">
    <location>
        <begin position="1"/>
        <end position="20"/>
    </location>
</feature>